<proteinExistence type="predicted"/>
<dbReference type="EMBL" id="JAOTJC010000006">
    <property type="protein sequence ID" value="MCU7553773.1"/>
    <property type="molecule type" value="Genomic_DNA"/>
</dbReference>
<keyword evidence="2" id="KW-1185">Reference proteome</keyword>
<reference evidence="2" key="1">
    <citation type="submission" date="2023-07" db="EMBL/GenBank/DDBJ databases">
        <title>Study on multiphase classification of strain Alteromonas salexigens isolated from the Yellow Sea.</title>
        <authorList>
            <person name="Sun L."/>
        </authorList>
    </citation>
    <scope>NUCLEOTIDE SEQUENCE [LARGE SCALE GENOMIC DNA]</scope>
    <source>
        <strain evidence="2">ASW11-19</strain>
    </source>
</reference>
<sequence length="94" mass="9924">MNKALLVMTLSALVAGCVVVPQNDLTKVNRCGISSDRKTLKVVNGFKETNTFYSISGLVLLPVTGVVSGTYVAVNNIFHVGEERVVCGPAPEAT</sequence>
<accession>A0ABT2VKG8</accession>
<protein>
    <recommendedName>
        <fullName evidence="3">Lipoprotein</fullName>
    </recommendedName>
</protein>
<dbReference type="Proteomes" id="UP001209257">
    <property type="component" value="Unassembled WGS sequence"/>
</dbReference>
<name>A0ABT2VKG8_9ALTE</name>
<evidence type="ECO:0000313" key="1">
    <source>
        <dbReference type="EMBL" id="MCU7553773.1"/>
    </source>
</evidence>
<organism evidence="1 2">
    <name type="scientific">Alteromonas salexigens</name>
    <dbReference type="NCBI Taxonomy" id="2982530"/>
    <lineage>
        <taxon>Bacteria</taxon>
        <taxon>Pseudomonadati</taxon>
        <taxon>Pseudomonadota</taxon>
        <taxon>Gammaproteobacteria</taxon>
        <taxon>Alteromonadales</taxon>
        <taxon>Alteromonadaceae</taxon>
        <taxon>Alteromonas/Salinimonas group</taxon>
        <taxon>Alteromonas</taxon>
    </lineage>
</organism>
<comment type="caution">
    <text evidence="1">The sequence shown here is derived from an EMBL/GenBank/DDBJ whole genome shotgun (WGS) entry which is preliminary data.</text>
</comment>
<dbReference type="RefSeq" id="WP_262992478.1">
    <property type="nucleotide sequence ID" value="NZ_JAOTJC010000006.1"/>
</dbReference>
<evidence type="ECO:0000313" key="2">
    <source>
        <dbReference type="Proteomes" id="UP001209257"/>
    </source>
</evidence>
<evidence type="ECO:0008006" key="3">
    <source>
        <dbReference type="Google" id="ProtNLM"/>
    </source>
</evidence>
<gene>
    <name evidence="1" type="ORF">OCL06_04065</name>
</gene>
<dbReference type="PROSITE" id="PS51257">
    <property type="entry name" value="PROKAR_LIPOPROTEIN"/>
    <property type="match status" value="1"/>
</dbReference>